<gene>
    <name evidence="1" type="ORF">DYI25_05310</name>
</gene>
<keyword evidence="2" id="KW-1185">Reference proteome</keyword>
<evidence type="ECO:0000313" key="1">
    <source>
        <dbReference type="EMBL" id="MBS8263857.1"/>
    </source>
</evidence>
<evidence type="ECO:0000313" key="2">
    <source>
        <dbReference type="Proteomes" id="UP000761411"/>
    </source>
</evidence>
<name>A0A944GVR2_9BACI</name>
<proteinExistence type="predicted"/>
<dbReference type="AlphaFoldDB" id="A0A944GVR2"/>
<dbReference type="EMBL" id="QTKX01000001">
    <property type="protein sequence ID" value="MBS8263857.1"/>
    <property type="molecule type" value="Genomic_DNA"/>
</dbReference>
<reference evidence="1 2" key="1">
    <citation type="journal article" date="2021" name="Microorganisms">
        <title>Bacterial Dimethylsulfoniopropionate Biosynthesis in the East China Sea.</title>
        <authorList>
            <person name="Liu J."/>
            <person name="Zhang Y."/>
            <person name="Liu J."/>
            <person name="Zhong H."/>
            <person name="Williams B.T."/>
            <person name="Zheng Y."/>
            <person name="Curson A.R.J."/>
            <person name="Sun C."/>
            <person name="Sun H."/>
            <person name="Song D."/>
            <person name="Wagner Mackenzie B."/>
            <person name="Bermejo Martinez A."/>
            <person name="Todd J.D."/>
            <person name="Zhang X.H."/>
        </authorList>
    </citation>
    <scope>NUCLEOTIDE SEQUENCE [LARGE SCALE GENOMIC DNA]</scope>
    <source>
        <strain evidence="1 2">ESS08</strain>
    </source>
</reference>
<comment type="caution">
    <text evidence="1">The sequence shown here is derived from an EMBL/GenBank/DDBJ whole genome shotgun (WGS) entry which is preliminary data.</text>
</comment>
<dbReference type="RefSeq" id="WP_213367391.1">
    <property type="nucleotide sequence ID" value="NZ_QTKX01000001.1"/>
</dbReference>
<sequence length="78" mass="9127">MAIKMFAEILKYEYVIVYDSANGNKLHKTSCSYITKKNYELKVIINQEKNGYYRPLEHLEELNDTSVRPCKVCKPNHG</sequence>
<dbReference type="Proteomes" id="UP000761411">
    <property type="component" value="Unassembled WGS sequence"/>
</dbReference>
<protein>
    <submittedName>
        <fullName evidence="1">Uncharacterized protein</fullName>
    </submittedName>
</protein>
<accession>A0A944GVR2</accession>
<organism evidence="1 2">
    <name type="scientific">Mesobacillus boroniphilus</name>
    <dbReference type="NCBI Taxonomy" id="308892"/>
    <lineage>
        <taxon>Bacteria</taxon>
        <taxon>Bacillati</taxon>
        <taxon>Bacillota</taxon>
        <taxon>Bacilli</taxon>
        <taxon>Bacillales</taxon>
        <taxon>Bacillaceae</taxon>
        <taxon>Mesobacillus</taxon>
    </lineage>
</organism>